<evidence type="ECO:0008006" key="3">
    <source>
        <dbReference type="Google" id="ProtNLM"/>
    </source>
</evidence>
<dbReference type="AlphaFoldDB" id="A0A561STP3"/>
<evidence type="ECO:0000313" key="1">
    <source>
        <dbReference type="EMBL" id="TWF78227.1"/>
    </source>
</evidence>
<proteinExistence type="predicted"/>
<reference evidence="1 2" key="1">
    <citation type="submission" date="2019-06" db="EMBL/GenBank/DDBJ databases">
        <title>Sequencing the genomes of 1000 actinobacteria strains.</title>
        <authorList>
            <person name="Klenk H.-P."/>
        </authorList>
    </citation>
    <scope>NUCLEOTIDE SEQUENCE [LARGE SCALE GENOMIC DNA]</scope>
    <source>
        <strain evidence="1 2">DSM 45671</strain>
    </source>
</reference>
<dbReference type="RefSeq" id="WP_147257277.1">
    <property type="nucleotide sequence ID" value="NZ_VIWU01000001.1"/>
</dbReference>
<keyword evidence="2" id="KW-1185">Reference proteome</keyword>
<evidence type="ECO:0000313" key="2">
    <source>
        <dbReference type="Proteomes" id="UP000321261"/>
    </source>
</evidence>
<dbReference type="Proteomes" id="UP000321261">
    <property type="component" value="Unassembled WGS sequence"/>
</dbReference>
<comment type="caution">
    <text evidence="1">The sequence shown here is derived from an EMBL/GenBank/DDBJ whole genome shotgun (WGS) entry which is preliminary data.</text>
</comment>
<name>A0A561STP3_9PSEU</name>
<sequence length="121" mass="13361">MGADPVMVVVRVKAPADVDPYTLEAELTRAICARPMTAELVLLPSWRRRSEGGLRRHDFVALLCAARTRSPSELTRAAEKIMGKAVRKRFGVAASAKVRPARSPEEIDAFWCSLRGTPCRL</sequence>
<accession>A0A561STP3</accession>
<dbReference type="EMBL" id="VIWU01000001">
    <property type="protein sequence ID" value="TWF78227.1"/>
    <property type="molecule type" value="Genomic_DNA"/>
</dbReference>
<dbReference type="OrthoDB" id="3575434at2"/>
<organism evidence="1 2">
    <name type="scientific">Pseudonocardia hierapolitana</name>
    <dbReference type="NCBI Taxonomy" id="1128676"/>
    <lineage>
        <taxon>Bacteria</taxon>
        <taxon>Bacillati</taxon>
        <taxon>Actinomycetota</taxon>
        <taxon>Actinomycetes</taxon>
        <taxon>Pseudonocardiales</taxon>
        <taxon>Pseudonocardiaceae</taxon>
        <taxon>Pseudonocardia</taxon>
    </lineage>
</organism>
<protein>
    <recommendedName>
        <fullName evidence="3">Tautomerase-like protein</fullName>
    </recommendedName>
</protein>
<gene>
    <name evidence="1" type="ORF">FHX44_114147</name>
</gene>